<dbReference type="GO" id="GO:0016020">
    <property type="term" value="C:membrane"/>
    <property type="evidence" value="ECO:0007669"/>
    <property type="project" value="UniProtKB-SubCell"/>
</dbReference>
<organism evidence="19 20">
    <name type="scientific">Apis cerana cerana</name>
    <name type="common">Oriental honeybee</name>
    <dbReference type="NCBI Taxonomy" id="94128"/>
    <lineage>
        <taxon>Eukaryota</taxon>
        <taxon>Metazoa</taxon>
        <taxon>Ecdysozoa</taxon>
        <taxon>Arthropoda</taxon>
        <taxon>Hexapoda</taxon>
        <taxon>Insecta</taxon>
        <taxon>Pterygota</taxon>
        <taxon>Neoptera</taxon>
        <taxon>Endopterygota</taxon>
        <taxon>Hymenoptera</taxon>
        <taxon>Apocrita</taxon>
        <taxon>Aculeata</taxon>
        <taxon>Apoidea</taxon>
        <taxon>Anthophila</taxon>
        <taxon>Apidae</taxon>
        <taxon>Apis</taxon>
    </lineage>
</organism>
<evidence type="ECO:0000256" key="8">
    <source>
        <dbReference type="ARBA" id="ARBA00023002"/>
    </source>
</evidence>
<keyword evidence="19" id="KW-0223">Dioxygenase</keyword>
<keyword evidence="11 17" id="KW-0472">Membrane</keyword>
<evidence type="ECO:0000256" key="14">
    <source>
        <dbReference type="ARBA" id="ARBA00026095"/>
    </source>
</evidence>
<keyword evidence="5" id="KW-0001">2Fe-2S</keyword>
<dbReference type="GO" id="GO:0008203">
    <property type="term" value="P:cholesterol metabolic process"/>
    <property type="evidence" value="ECO:0007669"/>
    <property type="project" value="InterPro"/>
</dbReference>
<comment type="catalytic activity">
    <reaction evidence="15">
        <text>cholesterol + NADH + O2 + H(+) = 7-dehydrocholesterol + NAD(+) + 2 H2O</text>
        <dbReference type="Rhea" id="RHEA:51644"/>
        <dbReference type="ChEBI" id="CHEBI:15377"/>
        <dbReference type="ChEBI" id="CHEBI:15378"/>
        <dbReference type="ChEBI" id="CHEBI:15379"/>
        <dbReference type="ChEBI" id="CHEBI:16113"/>
        <dbReference type="ChEBI" id="CHEBI:17759"/>
        <dbReference type="ChEBI" id="CHEBI:57540"/>
        <dbReference type="ChEBI" id="CHEBI:57945"/>
        <dbReference type="EC" id="1.14.19.21"/>
    </reaction>
    <physiologicalReaction direction="left-to-right" evidence="15">
        <dbReference type="Rhea" id="RHEA:51645"/>
    </physiologicalReaction>
</comment>
<evidence type="ECO:0000256" key="10">
    <source>
        <dbReference type="ARBA" id="ARBA00023014"/>
    </source>
</evidence>
<evidence type="ECO:0000256" key="1">
    <source>
        <dbReference type="ARBA" id="ARBA00001962"/>
    </source>
</evidence>
<dbReference type="InterPro" id="IPR045605">
    <property type="entry name" value="KshA-like_C"/>
</dbReference>
<dbReference type="Gene3D" id="3.90.380.10">
    <property type="entry name" value="Naphthalene 1,2-dioxygenase Alpha Subunit, Chain A, domain 1"/>
    <property type="match status" value="1"/>
</dbReference>
<keyword evidence="10" id="KW-0411">Iron-sulfur</keyword>
<dbReference type="OrthoDB" id="426882at2759"/>
<reference evidence="19 20" key="1">
    <citation type="submission" date="2014-07" db="EMBL/GenBank/DDBJ databases">
        <title>Genomic and transcriptomic analysis on Apis cerana provide comprehensive insights into honey bee biology.</title>
        <authorList>
            <person name="Diao Q."/>
            <person name="Sun L."/>
            <person name="Zheng H."/>
            <person name="Zheng H."/>
            <person name="Xu S."/>
            <person name="Wang S."/>
            <person name="Zeng Z."/>
            <person name="Hu F."/>
            <person name="Su S."/>
            <person name="Wu J."/>
        </authorList>
    </citation>
    <scope>NUCLEOTIDE SEQUENCE [LARGE SCALE GENOMIC DNA]</scope>
    <source>
        <tissue evidence="19">Pupae without intestine</tissue>
    </source>
</reference>
<dbReference type="GO" id="GO:0005737">
    <property type="term" value="C:cytoplasm"/>
    <property type="evidence" value="ECO:0007669"/>
    <property type="project" value="TreeGrafter"/>
</dbReference>
<dbReference type="Proteomes" id="UP000242457">
    <property type="component" value="Unassembled WGS sequence"/>
</dbReference>
<evidence type="ECO:0000256" key="3">
    <source>
        <dbReference type="ARBA" id="ARBA00004972"/>
    </source>
</evidence>
<keyword evidence="8" id="KW-0560">Oxidoreductase</keyword>
<comment type="similarity">
    <text evidence="13">Belongs to the cholesterol 7-desaturase family.</text>
</comment>
<evidence type="ECO:0000256" key="9">
    <source>
        <dbReference type="ARBA" id="ARBA00023004"/>
    </source>
</evidence>
<dbReference type="InterPro" id="IPR036922">
    <property type="entry name" value="Rieske_2Fe-2S_sf"/>
</dbReference>
<comment type="pathway">
    <text evidence="3">Hormone biosynthesis.</text>
</comment>
<evidence type="ECO:0000256" key="17">
    <source>
        <dbReference type="SAM" id="Phobius"/>
    </source>
</evidence>
<dbReference type="STRING" id="94128.A0A2A3ERJ1"/>
<feature type="transmembrane region" description="Helical" evidence="17">
    <location>
        <begin position="39"/>
        <end position="60"/>
    </location>
</feature>
<proteinExistence type="inferred from homology"/>
<comment type="subcellular location">
    <subcellularLocation>
        <location evidence="2">Membrane</location>
    </subcellularLocation>
</comment>
<dbReference type="EMBL" id="KZ288191">
    <property type="protein sequence ID" value="PBC34413.1"/>
    <property type="molecule type" value="Genomic_DNA"/>
</dbReference>
<evidence type="ECO:0000256" key="11">
    <source>
        <dbReference type="ARBA" id="ARBA00023136"/>
    </source>
</evidence>
<feature type="domain" description="Rieske" evidence="18">
    <location>
        <begin position="101"/>
        <end position="204"/>
    </location>
</feature>
<comment type="pathway">
    <text evidence="12">Steroid hormone biosynthesis; dafachronic acid biosynthesis.</text>
</comment>
<gene>
    <name evidence="19" type="ORF">APICC_06098</name>
</gene>
<dbReference type="PROSITE" id="PS51296">
    <property type="entry name" value="RIESKE"/>
    <property type="match status" value="1"/>
</dbReference>
<dbReference type="GO" id="GO:0051537">
    <property type="term" value="F:2 iron, 2 sulfur cluster binding"/>
    <property type="evidence" value="ECO:0007669"/>
    <property type="project" value="UniProtKB-KW"/>
</dbReference>
<evidence type="ECO:0000259" key="18">
    <source>
        <dbReference type="PROSITE" id="PS51296"/>
    </source>
</evidence>
<dbReference type="GO" id="GO:0170056">
    <property type="term" value="F:cholesterol 7-desaturase [NAD(P)H] activity"/>
    <property type="evidence" value="ECO:0007669"/>
    <property type="project" value="UniProtKB-EC"/>
</dbReference>
<comment type="cofactor">
    <cofactor evidence="1">
        <name>Fe cation</name>
        <dbReference type="ChEBI" id="CHEBI:24875"/>
    </cofactor>
</comment>
<name>A0A2A3ERJ1_APICC</name>
<evidence type="ECO:0000256" key="2">
    <source>
        <dbReference type="ARBA" id="ARBA00004370"/>
    </source>
</evidence>
<dbReference type="GO" id="GO:0051213">
    <property type="term" value="F:dioxygenase activity"/>
    <property type="evidence" value="ECO:0007669"/>
    <property type="project" value="UniProtKB-KW"/>
</dbReference>
<evidence type="ECO:0000256" key="7">
    <source>
        <dbReference type="ARBA" id="ARBA00022989"/>
    </source>
</evidence>
<evidence type="ECO:0000256" key="15">
    <source>
        <dbReference type="ARBA" id="ARBA00047853"/>
    </source>
</evidence>
<dbReference type="SUPFAM" id="SSF55961">
    <property type="entry name" value="Bet v1-like"/>
    <property type="match status" value="1"/>
</dbReference>
<dbReference type="Gene3D" id="2.102.10.10">
    <property type="entry name" value="Rieske [2Fe-2S] iron-sulphur domain"/>
    <property type="match status" value="1"/>
</dbReference>
<dbReference type="InterPro" id="IPR017941">
    <property type="entry name" value="Rieske_2Fe-2S"/>
</dbReference>
<dbReference type="SUPFAM" id="SSF50022">
    <property type="entry name" value="ISP domain"/>
    <property type="match status" value="1"/>
</dbReference>
<keyword evidence="9" id="KW-0408">Iron</keyword>
<keyword evidence="6" id="KW-0479">Metal-binding</keyword>
<evidence type="ECO:0000256" key="5">
    <source>
        <dbReference type="ARBA" id="ARBA00022714"/>
    </source>
</evidence>
<evidence type="ECO:0000256" key="6">
    <source>
        <dbReference type="ARBA" id="ARBA00022723"/>
    </source>
</evidence>
<keyword evidence="7 17" id="KW-1133">Transmembrane helix</keyword>
<dbReference type="EC" id="1.14.19.21" evidence="14"/>
<dbReference type="GO" id="GO:0046872">
    <property type="term" value="F:metal ion binding"/>
    <property type="evidence" value="ECO:0007669"/>
    <property type="project" value="UniProtKB-KW"/>
</dbReference>
<keyword evidence="20" id="KW-1185">Reference proteome</keyword>
<protein>
    <recommendedName>
        <fullName evidence="14">cholesterol 7-desaturase</fullName>
        <ecNumber evidence="14">1.14.19.21</ecNumber>
    </recommendedName>
</protein>
<accession>A0A2A3ERJ1</accession>
<dbReference type="Pfam" id="PF19298">
    <property type="entry name" value="KshA_C"/>
    <property type="match status" value="1"/>
</dbReference>
<keyword evidence="4 17" id="KW-0812">Transmembrane</keyword>
<evidence type="ECO:0000256" key="4">
    <source>
        <dbReference type="ARBA" id="ARBA00022692"/>
    </source>
</evidence>
<evidence type="ECO:0000256" key="13">
    <source>
        <dbReference type="ARBA" id="ARBA00025729"/>
    </source>
</evidence>
<evidence type="ECO:0000256" key="12">
    <source>
        <dbReference type="ARBA" id="ARBA00025712"/>
    </source>
</evidence>
<dbReference type="InterPro" id="IPR050584">
    <property type="entry name" value="Cholesterol_7-desaturase"/>
</dbReference>
<evidence type="ECO:0000313" key="20">
    <source>
        <dbReference type="Proteomes" id="UP000242457"/>
    </source>
</evidence>
<evidence type="ECO:0000256" key="16">
    <source>
        <dbReference type="ARBA" id="ARBA00049548"/>
    </source>
</evidence>
<evidence type="ECO:0000313" key="19">
    <source>
        <dbReference type="EMBL" id="PBC34413.1"/>
    </source>
</evidence>
<dbReference type="UniPathway" id="UPA01020"/>
<comment type="catalytic activity">
    <reaction evidence="16">
        <text>cholesterol + NADPH + O2 + H(+) = 7-dehydrocholesterol + NADP(+) + 2 H2O</text>
        <dbReference type="Rhea" id="RHEA:45024"/>
        <dbReference type="ChEBI" id="CHEBI:15377"/>
        <dbReference type="ChEBI" id="CHEBI:15378"/>
        <dbReference type="ChEBI" id="CHEBI:15379"/>
        <dbReference type="ChEBI" id="CHEBI:16113"/>
        <dbReference type="ChEBI" id="CHEBI:17759"/>
        <dbReference type="ChEBI" id="CHEBI:57783"/>
        <dbReference type="ChEBI" id="CHEBI:58349"/>
        <dbReference type="EC" id="1.14.19.21"/>
    </reaction>
    <physiologicalReaction direction="left-to-right" evidence="16">
        <dbReference type="Rhea" id="RHEA:45025"/>
    </physiologicalReaction>
</comment>
<dbReference type="PANTHER" id="PTHR21266:SF32">
    <property type="entry name" value="CHOLESTEROL 7-DESATURASE NVD"/>
    <property type="match status" value="1"/>
</dbReference>
<dbReference type="AlphaFoldDB" id="A0A2A3ERJ1"/>
<dbReference type="PANTHER" id="PTHR21266">
    <property type="entry name" value="IRON-SULFUR DOMAIN CONTAINING PROTEIN"/>
    <property type="match status" value="1"/>
</dbReference>
<dbReference type="Pfam" id="PF00355">
    <property type="entry name" value="Rieske"/>
    <property type="match status" value="1"/>
</dbReference>
<sequence length="448" mass="51876">MENKENKRGGSEGVPEGQVFRVHLLFFVRGQRVKKTTMAGWWSFGGAFLLFFTILLSYLYKINWIKDLRLEGDNKTVLANHLESKKRKLGKLPPVYPNGWFALLESSQLDKGQVKHVAALGQNFAVFRTDNGTIRILDAYCPHLGANMAEGGRVKGDCLECPFHGWQFRGSDGQCNHIPYADKVPHIARTKTWKSCEANEIIFVWYHAEGLEPNWQPQTISHVLNRTWRYHGRNEFLINCHIQEVAENGADSAHLSAVHGPAIFTKIANFFSFFARHSWTNVNWTPHISFLRSQDFKEIKTIKQDDENLKHRAYMTLRHSLILFEKFKLLQLDVNVQQIGPGYVELMMHTSLGSMCIFQTVTPMEPLLQKVTHLLYSPPLLGPYASMLFLAECLMFERDVAIWNRKKFEKQPLLVKEDKSILVYRRWYAQFYSQHSPSYHSAIKSLQW</sequence>